<keyword evidence="6" id="KW-0489">Methyltransferase</keyword>
<keyword evidence="6" id="KW-0808">Transferase</keyword>
<dbReference type="EMBL" id="CP012199">
    <property type="protein sequence ID" value="AMG75425.1"/>
    <property type="molecule type" value="Genomic_DNA"/>
</dbReference>
<dbReference type="KEGG" id="sgi:SGRAN_3078"/>
<dbReference type="NCBIfam" id="NF040696">
    <property type="entry name" value="isopcys_mtase"/>
    <property type="match status" value="1"/>
</dbReference>
<dbReference type="PANTHER" id="PTHR12714:SF9">
    <property type="entry name" value="PROTEIN-S-ISOPRENYLCYSTEINE O-METHYLTRANSFERASE"/>
    <property type="match status" value="1"/>
</dbReference>
<protein>
    <submittedName>
        <fullName evidence="6">Isoprenylcysteine carboxyl methyltransferase</fullName>
    </submittedName>
</protein>
<name>A0AA86GP84_9SPHN</name>
<evidence type="ECO:0000256" key="4">
    <source>
        <dbReference type="ARBA" id="ARBA00023136"/>
    </source>
</evidence>
<dbReference type="RefSeq" id="WP_210434153.1">
    <property type="nucleotide sequence ID" value="NZ_CP012199.1"/>
</dbReference>
<dbReference type="AlphaFoldDB" id="A0AA86GP84"/>
<dbReference type="InterPro" id="IPR054851">
    <property type="entry name" value="Isoprenylcys_mtase"/>
</dbReference>
<feature type="transmembrane region" description="Helical" evidence="5">
    <location>
        <begin position="76"/>
        <end position="96"/>
    </location>
</feature>
<dbReference type="GO" id="GO:0004671">
    <property type="term" value="F:protein C-terminal S-isoprenylcysteine carboxyl O-methyltransferase activity"/>
    <property type="evidence" value="ECO:0007669"/>
    <property type="project" value="InterPro"/>
</dbReference>
<gene>
    <name evidence="6" type="ORF">SGRAN_3078</name>
</gene>
<keyword evidence="4 5" id="KW-0472">Membrane</keyword>
<evidence type="ECO:0000256" key="1">
    <source>
        <dbReference type="ARBA" id="ARBA00004141"/>
    </source>
</evidence>
<dbReference type="Pfam" id="PF04140">
    <property type="entry name" value="ICMT"/>
    <property type="match status" value="1"/>
</dbReference>
<keyword evidence="2 5" id="KW-0812">Transmembrane</keyword>
<dbReference type="GO" id="GO:0016020">
    <property type="term" value="C:membrane"/>
    <property type="evidence" value="ECO:0007669"/>
    <property type="project" value="UniProtKB-SubCell"/>
</dbReference>
<dbReference type="GO" id="GO:0032259">
    <property type="term" value="P:methylation"/>
    <property type="evidence" value="ECO:0007669"/>
    <property type="project" value="UniProtKB-KW"/>
</dbReference>
<evidence type="ECO:0000256" key="2">
    <source>
        <dbReference type="ARBA" id="ARBA00022692"/>
    </source>
</evidence>
<organism evidence="6 7">
    <name type="scientific">Sphingopyxis granuli</name>
    <dbReference type="NCBI Taxonomy" id="267128"/>
    <lineage>
        <taxon>Bacteria</taxon>
        <taxon>Pseudomonadati</taxon>
        <taxon>Pseudomonadota</taxon>
        <taxon>Alphaproteobacteria</taxon>
        <taxon>Sphingomonadales</taxon>
        <taxon>Sphingomonadaceae</taxon>
        <taxon>Sphingopyxis</taxon>
    </lineage>
</organism>
<dbReference type="Proteomes" id="UP000058599">
    <property type="component" value="Chromosome"/>
</dbReference>
<keyword evidence="3 5" id="KW-1133">Transmembrane helix</keyword>
<sequence>MADKAQRPILKGLVMAATVIVALALLLAAALRWRENGWGALVWLAAFVATFAIRTPHAKRNRANIVVDARKGLDEILLLAAMFLAMMVLPLLHLAVGGLGFADYSLPDWATAIGALAQPAYLWLFWRSHADLGRNWSPGLEVRDGHQLVAKGIYARIRHPMYAAIWISALAQPLLIHNWIAGFLVVPAFAAMWFLRVPNEEALMRGRFGDAWDEYCARTDRLFPKRAR</sequence>
<feature type="transmembrane region" description="Helical" evidence="5">
    <location>
        <begin position="176"/>
        <end position="195"/>
    </location>
</feature>
<keyword evidence="7" id="KW-1185">Reference proteome</keyword>
<evidence type="ECO:0000256" key="3">
    <source>
        <dbReference type="ARBA" id="ARBA00022989"/>
    </source>
</evidence>
<feature type="transmembrane region" description="Helical" evidence="5">
    <location>
        <begin position="12"/>
        <end position="31"/>
    </location>
</feature>
<dbReference type="Gene3D" id="1.20.120.1630">
    <property type="match status" value="1"/>
</dbReference>
<evidence type="ECO:0000256" key="5">
    <source>
        <dbReference type="SAM" id="Phobius"/>
    </source>
</evidence>
<comment type="subcellular location">
    <subcellularLocation>
        <location evidence="1">Membrane</location>
        <topology evidence="1">Multi-pass membrane protein</topology>
    </subcellularLocation>
</comment>
<evidence type="ECO:0000313" key="7">
    <source>
        <dbReference type="Proteomes" id="UP000058599"/>
    </source>
</evidence>
<dbReference type="InterPro" id="IPR007269">
    <property type="entry name" value="ICMT_MeTrfase"/>
</dbReference>
<reference evidence="6 7" key="1">
    <citation type="journal article" date="2016" name="BMC Genomics">
        <title>Genomic analysis of the nitrate-respiring Sphingopyxis granuli (formerly Sphingomonas macrogoltabida) strain TFA.</title>
        <authorList>
            <person name="Garcia-Romero I."/>
            <person name="Perez-Pulido A.J."/>
            <person name="Gonzalez-Flores Y.E."/>
            <person name="Reyes-Ramirez F."/>
            <person name="Santero E."/>
            <person name="Floriano B."/>
        </authorList>
    </citation>
    <scope>NUCLEOTIDE SEQUENCE [LARGE SCALE GENOMIC DNA]</scope>
    <source>
        <strain evidence="6 7">TFA</strain>
    </source>
</reference>
<proteinExistence type="predicted"/>
<evidence type="ECO:0000313" key="6">
    <source>
        <dbReference type="EMBL" id="AMG75425.1"/>
    </source>
</evidence>
<accession>A0AA86GP84</accession>
<dbReference type="PANTHER" id="PTHR12714">
    <property type="entry name" value="PROTEIN-S ISOPRENYLCYSTEINE O-METHYLTRANSFERASE"/>
    <property type="match status" value="1"/>
</dbReference>
<feature type="transmembrane region" description="Helical" evidence="5">
    <location>
        <begin position="37"/>
        <end position="55"/>
    </location>
</feature>